<dbReference type="PANTHER" id="PTHR28008:SF1">
    <property type="entry name" value="DOMAIN PROTEIN, PUTATIVE (AFU_ORTHOLOGUE AFUA_3G10980)-RELATED"/>
    <property type="match status" value="1"/>
</dbReference>
<protein>
    <recommendedName>
        <fullName evidence="4">VanZ-like domain-containing protein</fullName>
    </recommendedName>
</protein>
<dbReference type="Proteomes" id="UP000769528">
    <property type="component" value="Unassembled WGS sequence"/>
</dbReference>
<comment type="caution">
    <text evidence="2">The sequence shown here is derived from an EMBL/GenBank/DDBJ whole genome shotgun (WGS) entry which is preliminary data.</text>
</comment>
<dbReference type="AlphaFoldDB" id="A0A9P8P832"/>
<gene>
    <name evidence="2" type="ORF">WICMUC_005359</name>
</gene>
<name>A0A9P8P832_9ASCO</name>
<keyword evidence="1" id="KW-0812">Transmembrane</keyword>
<proteinExistence type="predicted"/>
<feature type="transmembrane region" description="Helical" evidence="1">
    <location>
        <begin position="62"/>
        <end position="82"/>
    </location>
</feature>
<reference evidence="2" key="1">
    <citation type="journal article" date="2021" name="Open Biol.">
        <title>Shared evolutionary footprints suggest mitochondrial oxidative damage underlies multiple complex I losses in fungi.</title>
        <authorList>
            <person name="Schikora-Tamarit M.A."/>
            <person name="Marcet-Houben M."/>
            <person name="Nosek J."/>
            <person name="Gabaldon T."/>
        </authorList>
    </citation>
    <scope>NUCLEOTIDE SEQUENCE</scope>
    <source>
        <strain evidence="2">CBS6341</strain>
    </source>
</reference>
<keyword evidence="1" id="KW-1133">Transmembrane helix</keyword>
<feature type="transmembrane region" description="Helical" evidence="1">
    <location>
        <begin position="88"/>
        <end position="108"/>
    </location>
</feature>
<evidence type="ECO:0000256" key="1">
    <source>
        <dbReference type="SAM" id="Phobius"/>
    </source>
</evidence>
<feature type="transmembrane region" description="Helical" evidence="1">
    <location>
        <begin position="7"/>
        <end position="27"/>
    </location>
</feature>
<accession>A0A9P8P832</accession>
<organism evidence="2 3">
    <name type="scientific">Wickerhamomyces mucosus</name>
    <dbReference type="NCBI Taxonomy" id="1378264"/>
    <lineage>
        <taxon>Eukaryota</taxon>
        <taxon>Fungi</taxon>
        <taxon>Dikarya</taxon>
        <taxon>Ascomycota</taxon>
        <taxon>Saccharomycotina</taxon>
        <taxon>Saccharomycetes</taxon>
        <taxon>Phaffomycetales</taxon>
        <taxon>Wickerhamomycetaceae</taxon>
        <taxon>Wickerhamomyces</taxon>
    </lineage>
</organism>
<dbReference type="NCBIfam" id="NF037970">
    <property type="entry name" value="vanZ_1"/>
    <property type="match status" value="1"/>
</dbReference>
<evidence type="ECO:0008006" key="4">
    <source>
        <dbReference type="Google" id="ProtNLM"/>
    </source>
</evidence>
<dbReference type="EMBL" id="JAEUBF010001392">
    <property type="protein sequence ID" value="KAH3667012.1"/>
    <property type="molecule type" value="Genomic_DNA"/>
</dbReference>
<evidence type="ECO:0000313" key="3">
    <source>
        <dbReference type="Proteomes" id="UP000769528"/>
    </source>
</evidence>
<reference evidence="2" key="2">
    <citation type="submission" date="2021-01" db="EMBL/GenBank/DDBJ databases">
        <authorList>
            <person name="Schikora-Tamarit M.A."/>
        </authorList>
    </citation>
    <scope>NUCLEOTIDE SEQUENCE</scope>
    <source>
        <strain evidence="2">CBS6341</strain>
    </source>
</reference>
<feature type="transmembrane region" description="Helical" evidence="1">
    <location>
        <begin position="33"/>
        <end position="50"/>
    </location>
</feature>
<sequence length="196" mass="22379">MRIRPSVLAGFGFSIVLAAYLGFANITLPSDKLIHFSVFFVLSWLFYWLFDTQSTRMIRNLTFITCTLGGGIGSEFIQGLLPYRTFDIYDIVANVLGSTSAIGLAILYHKKLIQRRRNERYEELRNSIPQETEDIDLEMHIQTVSNHESEIESDSSRRNSIITKKYSANDLSIYSSKEDLSLKNLAPEPIDDLEVE</sequence>
<evidence type="ECO:0000313" key="2">
    <source>
        <dbReference type="EMBL" id="KAH3667012.1"/>
    </source>
</evidence>
<keyword evidence="1" id="KW-0472">Membrane</keyword>
<keyword evidence="3" id="KW-1185">Reference proteome</keyword>
<dbReference type="OrthoDB" id="63581at2759"/>
<dbReference type="PANTHER" id="PTHR28008">
    <property type="entry name" value="DOMAIN PROTEIN, PUTATIVE (AFU_ORTHOLOGUE AFUA_3G10980)-RELATED"/>
    <property type="match status" value="1"/>
</dbReference>